<feature type="region of interest" description="Disordered" evidence="6">
    <location>
        <begin position="603"/>
        <end position="623"/>
    </location>
</feature>
<dbReference type="GO" id="GO:0005634">
    <property type="term" value="C:nucleus"/>
    <property type="evidence" value="ECO:0007669"/>
    <property type="project" value="TreeGrafter"/>
</dbReference>
<name>A0AAY5KXP1_ESOLU</name>
<sequence length="1048" mass="117010">MMDHRRALTISLAVDKVDNSKGSPLKIPKTLRSSETGCGNEESQIHWTQIAGNRIKLQDSCQHNGSISLDPGLVATNCRQFHLVLTDVLKTEQGQAYLDRKRRSQMAGNGERRRESRLGTGQRRIPQSSKEAKEDGSTPVSTRRERRSHHTKRSEDEAEKELIIGEETSDHLRSSEDVVISQRRRSELTFTKADWHQEKPYPLFTRTRKSNSDSCESTHAEREDRGQELGFFCNGWMKDGLSEGLTTATTRNPRGSVLRLSRESPDDGGQFSKRLRQEGAGHRDSVASVEVEPVDVDETLMVVSVGEDGDIGGRERGGTIQLNLCSSGRETSKLSPAEPIVLSSDEEEVVNPIRSSVLRPQSGASECDPQRSHAQEENMEAERDSQVVPVMVTGFGVAQFSSSEDSQMGLSFSNLHCGGIWRESGGNLSITNQRIILPVKEPRSQVEVLVTVERCQLWRYSIWDKEDLQERGLGWESEVGGAPCAFLLLYVSDVQAVAVQEDLHEPSIKQALDPPTGQASPFLLLTLSAPLEGVEGALLRSVLDIICLNNTPHVNAARLRGNAPINGAVDLHNPLLSLDDSLVLIRRTGLDPQLLSLLGQNWAGTDQDQEPGVEDQDNTGPELETVDRMGESLISTETDPQTDPQTEEGHMAAEILPLPEDSPSHPRAVYTVCHRRTKDSYFVSLGPRPGSTWTRYTHQGPPRRLIQFPPPPSKGGITVTTEDLECLDNGQFLNDVIIDFYLKYLLLEKAPKSVAERSHVFSSFFYKQLTRRDNASEDSTSISAQQRRHQRVKNWTRHVDIFKKDFLFVPVNQESHWYLVVVCFPGLEEPQCEAWSSPTSLRGTGGETTGEAKAGKEASGSKTLNGINELIPESTSMENQDKLTVTVMSDGVVQGESVLQSPPAPLNCTVKTCQRGTVTKRPCIIIMDSLKFSLHERVFKLLREYLQSEWDLRRGSVREFSPEQLKGSHCLVPLQDNSSDCGLYLLQYVESFLQDPVVHFDLPLCLERWFPRQQVRRKRDEIRDLVLHLYRLQRGSVGNIGHMGNVVS</sequence>
<proteinExistence type="inferred from homology"/>
<dbReference type="GO" id="GO:0070139">
    <property type="term" value="F:SUMO-specific endopeptidase activity"/>
    <property type="evidence" value="ECO:0007669"/>
    <property type="project" value="TreeGrafter"/>
</dbReference>
<dbReference type="KEGG" id="els:105027344"/>
<dbReference type="InterPro" id="IPR051947">
    <property type="entry name" value="Sentrin-specific_protease"/>
</dbReference>
<evidence type="ECO:0000256" key="2">
    <source>
        <dbReference type="ARBA" id="ARBA00022553"/>
    </source>
</evidence>
<feature type="compositionally biased region" description="Acidic residues" evidence="6">
    <location>
        <begin position="607"/>
        <end position="617"/>
    </location>
</feature>
<dbReference type="InterPro" id="IPR038765">
    <property type="entry name" value="Papain-like_cys_pep_sf"/>
</dbReference>
<organism evidence="8 9">
    <name type="scientific">Esox lucius</name>
    <name type="common">Northern pike</name>
    <dbReference type="NCBI Taxonomy" id="8010"/>
    <lineage>
        <taxon>Eukaryota</taxon>
        <taxon>Metazoa</taxon>
        <taxon>Chordata</taxon>
        <taxon>Craniata</taxon>
        <taxon>Vertebrata</taxon>
        <taxon>Euteleostomi</taxon>
        <taxon>Actinopterygii</taxon>
        <taxon>Neopterygii</taxon>
        <taxon>Teleostei</taxon>
        <taxon>Protacanthopterygii</taxon>
        <taxon>Esociformes</taxon>
        <taxon>Esocidae</taxon>
        <taxon>Esox</taxon>
    </lineage>
</organism>
<feature type="compositionally biased region" description="Basic and acidic residues" evidence="6">
    <location>
        <begin position="160"/>
        <end position="176"/>
    </location>
</feature>
<dbReference type="Pfam" id="PF02902">
    <property type="entry name" value="Peptidase_C48"/>
    <property type="match status" value="1"/>
</dbReference>
<comment type="similarity">
    <text evidence="1">Belongs to the peptidase C48 family.</text>
</comment>
<dbReference type="Ensembl" id="ENSELUT00000044142.2">
    <property type="protein sequence ID" value="ENSELUP00000093491.1"/>
    <property type="gene ID" value="ENSELUG00000001534.3"/>
</dbReference>
<feature type="compositionally biased region" description="Basic and acidic residues" evidence="6">
    <location>
        <begin position="275"/>
        <end position="285"/>
    </location>
</feature>
<keyword evidence="5" id="KW-0378">Hydrolase</keyword>
<keyword evidence="3" id="KW-0645">Protease</keyword>
<evidence type="ECO:0000256" key="5">
    <source>
        <dbReference type="ARBA" id="ARBA00022801"/>
    </source>
</evidence>
<evidence type="ECO:0000256" key="4">
    <source>
        <dbReference type="ARBA" id="ARBA00022786"/>
    </source>
</evidence>
<keyword evidence="9" id="KW-1185">Reference proteome</keyword>
<dbReference type="CTD" id="57337"/>
<keyword evidence="4" id="KW-0833">Ubl conjugation pathway</keyword>
<dbReference type="GeneID" id="105027344"/>
<keyword evidence="2" id="KW-0597">Phosphoprotein</keyword>
<dbReference type="RefSeq" id="XP_012993440.2">
    <property type="nucleotide sequence ID" value="XM_013137986.3"/>
</dbReference>
<reference evidence="8" key="3">
    <citation type="submission" date="2025-09" db="UniProtKB">
        <authorList>
            <consortium name="Ensembl"/>
        </authorList>
    </citation>
    <scope>IDENTIFICATION</scope>
</reference>
<dbReference type="PANTHER" id="PTHR46896">
    <property type="entry name" value="SENTRIN-SPECIFIC PROTEASE"/>
    <property type="match status" value="1"/>
</dbReference>
<evidence type="ECO:0000313" key="8">
    <source>
        <dbReference type="Ensembl" id="ENSELUP00000093491.1"/>
    </source>
</evidence>
<accession>A0AAY5KXP1</accession>
<feature type="region of interest" description="Disordered" evidence="6">
    <location>
        <begin position="358"/>
        <end position="384"/>
    </location>
</feature>
<dbReference type="Proteomes" id="UP000265140">
    <property type="component" value="Chromosome 16"/>
</dbReference>
<feature type="region of interest" description="Disordered" evidence="6">
    <location>
        <begin position="205"/>
        <end position="224"/>
    </location>
</feature>
<feature type="compositionally biased region" description="Polar residues" evidence="6">
    <location>
        <begin position="244"/>
        <end position="253"/>
    </location>
</feature>
<reference evidence="8" key="2">
    <citation type="submission" date="2025-08" db="UniProtKB">
        <authorList>
            <consortium name="Ensembl"/>
        </authorList>
    </citation>
    <scope>IDENTIFICATION</scope>
</reference>
<dbReference type="Gene3D" id="3.40.395.10">
    <property type="entry name" value="Adenoviral Proteinase, Chain A"/>
    <property type="match status" value="1"/>
</dbReference>
<evidence type="ECO:0000256" key="3">
    <source>
        <dbReference type="ARBA" id="ARBA00022670"/>
    </source>
</evidence>
<feature type="region of interest" description="Disordered" evidence="6">
    <location>
        <begin position="835"/>
        <end position="860"/>
    </location>
</feature>
<feature type="compositionally biased region" description="Basic and acidic residues" evidence="6">
    <location>
        <begin position="368"/>
        <end position="384"/>
    </location>
</feature>
<dbReference type="GO" id="GO:0005737">
    <property type="term" value="C:cytoplasm"/>
    <property type="evidence" value="ECO:0007669"/>
    <property type="project" value="TreeGrafter"/>
</dbReference>
<dbReference type="PANTHER" id="PTHR46896:SF2">
    <property type="entry name" value="SENTRIN-SPECIFIC PROTEASE 7"/>
    <property type="match status" value="1"/>
</dbReference>
<protein>
    <recommendedName>
        <fullName evidence="7">Ubiquitin-like protease family profile domain-containing protein</fullName>
    </recommendedName>
</protein>
<dbReference type="PROSITE" id="PS50600">
    <property type="entry name" value="ULP_PROTEASE"/>
    <property type="match status" value="1"/>
</dbReference>
<reference evidence="8 9" key="1">
    <citation type="submission" date="2020-02" db="EMBL/GenBank/DDBJ databases">
        <title>Esox lucius (northern pike) genome, fEsoLuc1, primary haplotype.</title>
        <authorList>
            <person name="Myers G."/>
            <person name="Karagic N."/>
            <person name="Meyer A."/>
            <person name="Pippel M."/>
            <person name="Reichard M."/>
            <person name="Winkler S."/>
            <person name="Tracey A."/>
            <person name="Sims Y."/>
            <person name="Howe K."/>
            <person name="Rhie A."/>
            <person name="Formenti G."/>
            <person name="Durbin R."/>
            <person name="Fedrigo O."/>
            <person name="Jarvis E.D."/>
        </authorList>
    </citation>
    <scope>NUCLEOTIDE SEQUENCE [LARGE SCALE GENOMIC DNA]</scope>
</reference>
<dbReference type="GeneTree" id="ENSGT00940000157308"/>
<evidence type="ECO:0000256" key="1">
    <source>
        <dbReference type="ARBA" id="ARBA00005234"/>
    </source>
</evidence>
<dbReference type="SUPFAM" id="SSF54001">
    <property type="entry name" value="Cysteine proteinases"/>
    <property type="match status" value="1"/>
</dbReference>
<dbReference type="GO" id="GO:0006508">
    <property type="term" value="P:proteolysis"/>
    <property type="evidence" value="ECO:0007669"/>
    <property type="project" value="UniProtKB-KW"/>
</dbReference>
<feature type="region of interest" description="Disordered" evidence="6">
    <location>
        <begin position="244"/>
        <end position="287"/>
    </location>
</feature>
<dbReference type="AlphaFoldDB" id="A0AAY5KXP1"/>
<evidence type="ECO:0000256" key="6">
    <source>
        <dbReference type="SAM" id="MobiDB-lite"/>
    </source>
</evidence>
<feature type="domain" description="Ubiquitin-like protease family profile" evidence="7">
    <location>
        <begin position="717"/>
        <end position="992"/>
    </location>
</feature>
<feature type="region of interest" description="Disordered" evidence="6">
    <location>
        <begin position="96"/>
        <end position="180"/>
    </location>
</feature>
<evidence type="ECO:0000313" key="9">
    <source>
        <dbReference type="Proteomes" id="UP000265140"/>
    </source>
</evidence>
<dbReference type="InterPro" id="IPR003653">
    <property type="entry name" value="Peptidase_C48_C"/>
</dbReference>
<dbReference type="GO" id="GO:0016926">
    <property type="term" value="P:protein desumoylation"/>
    <property type="evidence" value="ECO:0007669"/>
    <property type="project" value="TreeGrafter"/>
</dbReference>
<evidence type="ECO:0000259" key="7">
    <source>
        <dbReference type="PROSITE" id="PS50600"/>
    </source>
</evidence>